<feature type="transmembrane region" description="Helical" evidence="7">
    <location>
        <begin position="196"/>
        <end position="214"/>
    </location>
</feature>
<dbReference type="InterPro" id="IPR027469">
    <property type="entry name" value="Cation_efflux_TMD_sf"/>
</dbReference>
<dbReference type="InterPro" id="IPR036837">
    <property type="entry name" value="Cation_efflux_CTD_sf"/>
</dbReference>
<dbReference type="OrthoDB" id="9806522at2"/>
<evidence type="ECO:0000313" key="10">
    <source>
        <dbReference type="EMBL" id="RST94963.1"/>
    </source>
</evidence>
<evidence type="ECO:0000256" key="6">
    <source>
        <dbReference type="ARBA" id="ARBA00023136"/>
    </source>
</evidence>
<dbReference type="Pfam" id="PF16916">
    <property type="entry name" value="ZT_dimer"/>
    <property type="match status" value="1"/>
</dbReference>
<evidence type="ECO:0000256" key="3">
    <source>
        <dbReference type="ARBA" id="ARBA00022448"/>
    </source>
</evidence>
<keyword evidence="4 7" id="KW-0812">Transmembrane</keyword>
<proteinExistence type="inferred from homology"/>
<evidence type="ECO:0000259" key="9">
    <source>
        <dbReference type="Pfam" id="PF16916"/>
    </source>
</evidence>
<reference evidence="10 11" key="1">
    <citation type="submission" date="2017-05" db="EMBL/GenBank/DDBJ databases">
        <title>Vagococcus spp. assemblies.</title>
        <authorList>
            <person name="Gulvik C.A."/>
        </authorList>
    </citation>
    <scope>NUCLEOTIDE SEQUENCE [LARGE SCALE GENOMIC DNA]</scope>
    <source>
        <strain evidence="10 11">NCFB 2777</strain>
    </source>
</reference>
<keyword evidence="11" id="KW-1185">Reference proteome</keyword>
<keyword evidence="3" id="KW-0813">Transport</keyword>
<feature type="transmembrane region" description="Helical" evidence="7">
    <location>
        <begin position="127"/>
        <end position="146"/>
    </location>
</feature>
<dbReference type="NCBIfam" id="TIGR01297">
    <property type="entry name" value="CDF"/>
    <property type="match status" value="1"/>
</dbReference>
<dbReference type="Gene3D" id="1.20.1510.10">
    <property type="entry name" value="Cation efflux protein transmembrane domain"/>
    <property type="match status" value="1"/>
</dbReference>
<dbReference type="InterPro" id="IPR050291">
    <property type="entry name" value="CDF_Transporter"/>
</dbReference>
<dbReference type="PANTHER" id="PTHR43840:SF50">
    <property type="entry name" value="MANGANESE EFFLUX SYSTEM PROTEIN MNES"/>
    <property type="match status" value="1"/>
</dbReference>
<dbReference type="RefSeq" id="WP_126780222.1">
    <property type="nucleotide sequence ID" value="NZ_NGJU01000012.1"/>
</dbReference>
<keyword evidence="6 7" id="KW-0472">Membrane</keyword>
<gene>
    <name evidence="10" type="ORF">CBF35_08825</name>
</gene>
<dbReference type="FunFam" id="1.20.1510.10:FF:000006">
    <property type="entry name" value="Divalent cation efflux transporter"/>
    <property type="match status" value="1"/>
</dbReference>
<feature type="domain" description="Cation efflux protein transmembrane" evidence="8">
    <location>
        <begin position="31"/>
        <end position="222"/>
    </location>
</feature>
<name>A0A429ZMQ3_9ENTE</name>
<feature type="transmembrane region" description="Helical" evidence="7">
    <location>
        <begin position="20"/>
        <end position="41"/>
    </location>
</feature>
<dbReference type="SUPFAM" id="SSF160240">
    <property type="entry name" value="Cation efflux protein cytoplasmic domain-like"/>
    <property type="match status" value="1"/>
</dbReference>
<evidence type="ECO:0000256" key="5">
    <source>
        <dbReference type="ARBA" id="ARBA00022989"/>
    </source>
</evidence>
<dbReference type="AlphaFoldDB" id="A0A429ZMQ3"/>
<dbReference type="GO" id="GO:0008324">
    <property type="term" value="F:monoatomic cation transmembrane transporter activity"/>
    <property type="evidence" value="ECO:0007669"/>
    <property type="project" value="InterPro"/>
</dbReference>
<keyword evidence="5 7" id="KW-1133">Transmembrane helix</keyword>
<dbReference type="InterPro" id="IPR002524">
    <property type="entry name" value="Cation_efflux"/>
</dbReference>
<evidence type="ECO:0000256" key="1">
    <source>
        <dbReference type="ARBA" id="ARBA00004141"/>
    </source>
</evidence>
<dbReference type="GeneID" id="98568473"/>
<protein>
    <submittedName>
        <fullName evidence="10">Cation-efflux pump</fullName>
    </submittedName>
</protein>
<evidence type="ECO:0000256" key="2">
    <source>
        <dbReference type="ARBA" id="ARBA00008114"/>
    </source>
</evidence>
<dbReference type="InterPro" id="IPR027470">
    <property type="entry name" value="Cation_efflux_CTD"/>
</dbReference>
<evidence type="ECO:0000256" key="7">
    <source>
        <dbReference type="SAM" id="Phobius"/>
    </source>
</evidence>
<dbReference type="PANTHER" id="PTHR43840">
    <property type="entry name" value="MITOCHONDRIAL METAL TRANSPORTER 1-RELATED"/>
    <property type="match status" value="1"/>
</dbReference>
<dbReference type="EMBL" id="NGJU01000012">
    <property type="protein sequence ID" value="RST94963.1"/>
    <property type="molecule type" value="Genomic_DNA"/>
</dbReference>
<evidence type="ECO:0000256" key="4">
    <source>
        <dbReference type="ARBA" id="ARBA00022692"/>
    </source>
</evidence>
<organism evidence="10 11">
    <name type="scientific">Vagococcus salmoninarum</name>
    <dbReference type="NCBI Taxonomy" id="2739"/>
    <lineage>
        <taxon>Bacteria</taxon>
        <taxon>Bacillati</taxon>
        <taxon>Bacillota</taxon>
        <taxon>Bacilli</taxon>
        <taxon>Lactobacillales</taxon>
        <taxon>Enterococcaceae</taxon>
        <taxon>Vagococcus</taxon>
    </lineage>
</organism>
<accession>A0A429ZMQ3</accession>
<feature type="transmembrane region" description="Helical" evidence="7">
    <location>
        <begin position="96"/>
        <end position="115"/>
    </location>
</feature>
<comment type="subcellular location">
    <subcellularLocation>
        <location evidence="1">Membrane</location>
        <topology evidence="1">Multi-pass membrane protein</topology>
    </subcellularLocation>
</comment>
<feature type="domain" description="Cation efflux protein cytoplasmic" evidence="9">
    <location>
        <begin position="226"/>
        <end position="302"/>
    </location>
</feature>
<sequence>MINLLINQFEQRQLRKKTDLRMAFGAFAGKVGLFSNLLLFISKLLIGLISGSVSIMADAMNNLSDTVSSVLTLVGFYISGKPADKEHPYGHERFEYISGMMVSLLITFVGFQFLTTSIERIREPKSISVTPIILIVLVLSILFKIWQGLFYQKVAKKITSNTLVAAAKDSFNDVFTTLAVLVSATVEGLTGLKIDGYIGLLIACYIIYSGIQLIREFVDELMGLRPNQEQIDMMTTYLSSVTEIVGYHDLLIHQYGPNKIFASVHIEIDDRWDLNRAHEATDEIEYTFRKQLGIDLVCHIDPVNLHDQKEQFIHQEIKDIIKSLSPDLKAHDIRTANHGTGDKILFDLVIPNKFHLTEEQVKAEIQVAITKKIGNYKADIRFDHTYLLL</sequence>
<dbReference type="Proteomes" id="UP000287239">
    <property type="component" value="Unassembled WGS sequence"/>
</dbReference>
<dbReference type="InterPro" id="IPR058533">
    <property type="entry name" value="Cation_efflux_TM"/>
</dbReference>
<dbReference type="SUPFAM" id="SSF161111">
    <property type="entry name" value="Cation efflux protein transmembrane domain-like"/>
    <property type="match status" value="1"/>
</dbReference>
<evidence type="ECO:0000259" key="8">
    <source>
        <dbReference type="Pfam" id="PF01545"/>
    </source>
</evidence>
<dbReference type="Pfam" id="PF01545">
    <property type="entry name" value="Cation_efflux"/>
    <property type="match status" value="1"/>
</dbReference>
<dbReference type="GO" id="GO:0016020">
    <property type="term" value="C:membrane"/>
    <property type="evidence" value="ECO:0007669"/>
    <property type="project" value="UniProtKB-SubCell"/>
</dbReference>
<comment type="caution">
    <text evidence="10">The sequence shown here is derived from an EMBL/GenBank/DDBJ whole genome shotgun (WGS) entry which is preliminary data.</text>
</comment>
<dbReference type="Gene3D" id="3.30.70.1350">
    <property type="entry name" value="Cation efflux protein, cytoplasmic domain"/>
    <property type="match status" value="1"/>
</dbReference>
<comment type="similarity">
    <text evidence="2">Belongs to the cation diffusion facilitator (CDF) transporter (TC 2.A.4) family.</text>
</comment>
<evidence type="ECO:0000313" key="11">
    <source>
        <dbReference type="Proteomes" id="UP000287239"/>
    </source>
</evidence>